<gene>
    <name evidence="1" type="ORF">JCM19240_522</name>
</gene>
<name>A0A090T6R3_9VIBR</name>
<evidence type="ECO:0000313" key="2">
    <source>
        <dbReference type="Proteomes" id="UP000029224"/>
    </source>
</evidence>
<dbReference type="AlphaFoldDB" id="A0A090T6R3"/>
<protein>
    <submittedName>
        <fullName evidence="1">Uncharacterized protein</fullName>
    </submittedName>
</protein>
<dbReference type="Proteomes" id="UP000029224">
    <property type="component" value="Unassembled WGS sequence"/>
</dbReference>
<organism evidence="1 2">
    <name type="scientific">Vibrio maritimus</name>
    <dbReference type="NCBI Taxonomy" id="990268"/>
    <lineage>
        <taxon>Bacteria</taxon>
        <taxon>Pseudomonadati</taxon>
        <taxon>Pseudomonadota</taxon>
        <taxon>Gammaproteobacteria</taxon>
        <taxon>Vibrionales</taxon>
        <taxon>Vibrionaceae</taxon>
        <taxon>Vibrio</taxon>
    </lineage>
</organism>
<proteinExistence type="predicted"/>
<keyword evidence="2" id="KW-1185">Reference proteome</keyword>
<reference evidence="1 2" key="2">
    <citation type="submission" date="2014-09" db="EMBL/GenBank/DDBJ databases">
        <authorList>
            <consortium name="NBRP consortium"/>
            <person name="Sawabe T."/>
            <person name="Meirelles P."/>
            <person name="Nakanishi M."/>
            <person name="Sayaka M."/>
            <person name="Hattori M."/>
            <person name="Ohkuma M."/>
        </authorList>
    </citation>
    <scope>NUCLEOTIDE SEQUENCE [LARGE SCALE GENOMIC DNA]</scope>
    <source>
        <strain evidence="1 2">JCM 19240</strain>
    </source>
</reference>
<dbReference type="EMBL" id="BBMT01000007">
    <property type="protein sequence ID" value="GAL35675.1"/>
    <property type="molecule type" value="Genomic_DNA"/>
</dbReference>
<comment type="caution">
    <text evidence="1">The sequence shown here is derived from an EMBL/GenBank/DDBJ whole genome shotgun (WGS) entry which is preliminary data.</text>
</comment>
<sequence>MAECAVERWLAVDMKKTWRHQAPDSVFGLMIDERLIKVFR</sequence>
<reference evidence="1 2" key="1">
    <citation type="submission" date="2014-09" db="EMBL/GenBank/DDBJ databases">
        <title>Vibrio maritimus JCM 19240. (C210) whole genome shotgun sequence.</title>
        <authorList>
            <person name="Sawabe T."/>
            <person name="Meirelles P."/>
            <person name="Nakanishi M."/>
            <person name="Sayaka M."/>
            <person name="Hattori M."/>
            <person name="Ohkuma M."/>
        </authorList>
    </citation>
    <scope>NUCLEOTIDE SEQUENCE [LARGE SCALE GENOMIC DNA]</scope>
    <source>
        <strain evidence="1 2">JCM 19240</strain>
    </source>
</reference>
<accession>A0A090T6R3</accession>
<evidence type="ECO:0000313" key="1">
    <source>
        <dbReference type="EMBL" id="GAL35675.1"/>
    </source>
</evidence>